<dbReference type="AlphaFoldDB" id="A0A0B0MIM6"/>
<sequence>MLIGNRSKITDLTFLFLQ</sequence>
<organism evidence="1 2">
    <name type="scientific">Gossypium arboreum</name>
    <name type="common">Tree cotton</name>
    <name type="synonym">Gossypium nanking</name>
    <dbReference type="NCBI Taxonomy" id="29729"/>
    <lineage>
        <taxon>Eukaryota</taxon>
        <taxon>Viridiplantae</taxon>
        <taxon>Streptophyta</taxon>
        <taxon>Embryophyta</taxon>
        <taxon>Tracheophyta</taxon>
        <taxon>Spermatophyta</taxon>
        <taxon>Magnoliopsida</taxon>
        <taxon>eudicotyledons</taxon>
        <taxon>Gunneridae</taxon>
        <taxon>Pentapetalae</taxon>
        <taxon>rosids</taxon>
        <taxon>malvids</taxon>
        <taxon>Malvales</taxon>
        <taxon>Malvaceae</taxon>
        <taxon>Malvoideae</taxon>
        <taxon>Gossypium</taxon>
    </lineage>
</organism>
<dbReference type="EMBL" id="JRRC01141518">
    <property type="protein sequence ID" value="KHG00645.1"/>
    <property type="molecule type" value="Genomic_DNA"/>
</dbReference>
<dbReference type="Proteomes" id="UP000032142">
    <property type="component" value="Unassembled WGS sequence"/>
</dbReference>
<evidence type="ECO:0000313" key="2">
    <source>
        <dbReference type="Proteomes" id="UP000032142"/>
    </source>
</evidence>
<evidence type="ECO:0000313" key="1">
    <source>
        <dbReference type="EMBL" id="KHG00645.1"/>
    </source>
</evidence>
<name>A0A0B0MIM6_GOSAR</name>
<proteinExistence type="predicted"/>
<keyword evidence="2" id="KW-1185">Reference proteome</keyword>
<gene>
    <name evidence="1" type="ORF">F383_39057</name>
</gene>
<comment type="caution">
    <text evidence="1">The sequence shown here is derived from an EMBL/GenBank/DDBJ whole genome shotgun (WGS) entry which is preliminary data.</text>
</comment>
<accession>A0A0B0MIM6</accession>
<reference evidence="2" key="1">
    <citation type="submission" date="2014-09" db="EMBL/GenBank/DDBJ databases">
        <authorList>
            <person name="Mudge J."/>
            <person name="Ramaraj T."/>
            <person name="Lindquist I.E."/>
            <person name="Bharti A.K."/>
            <person name="Sundararajan A."/>
            <person name="Cameron C.T."/>
            <person name="Woodward J.E."/>
            <person name="May G.D."/>
            <person name="Brubaker C."/>
            <person name="Broadhvest J."/>
            <person name="Wilkins T.A."/>
        </authorList>
    </citation>
    <scope>NUCLEOTIDE SEQUENCE</scope>
    <source>
        <strain evidence="2">cv. AKA8401</strain>
    </source>
</reference>
<protein>
    <submittedName>
        <fullName evidence="1">Uncharacterized protein</fullName>
    </submittedName>
</protein>